<keyword evidence="2" id="KW-0732">Signal</keyword>
<comment type="caution">
    <text evidence="7">The sequence shown here is derived from an EMBL/GenBank/DDBJ whole genome shotgun (WGS) entry which is preliminary data.</text>
</comment>
<dbReference type="PANTHER" id="PTHR13887">
    <property type="entry name" value="GLUTATHIONE S-TRANSFERASE KAPPA"/>
    <property type="match status" value="1"/>
</dbReference>
<dbReference type="EMBL" id="MHWA01000001">
    <property type="protein sequence ID" value="OHB02640.1"/>
    <property type="molecule type" value="Genomic_DNA"/>
</dbReference>
<dbReference type="Gene3D" id="3.40.30.10">
    <property type="entry name" value="Glutaredoxin"/>
    <property type="match status" value="1"/>
</dbReference>
<evidence type="ECO:0000256" key="2">
    <source>
        <dbReference type="ARBA" id="ARBA00022729"/>
    </source>
</evidence>
<sequence length="235" mass="26215">MFWKKHNIEKKDLLTPGAILIGAILVSISICWSAGTLPFFNNGVNINEGDQPQAENAKEVKITKRDKAPTLGSGKVELVEFSDFQCPFCQRFYNDAYKKIKETYVDTNKVKFTFRHYPLSFHQNAQKSAEASECANDQNKFWQYHDILFENSDADGNGLNVTDLKRYAANLGLNTAQFNACLDSGEKADEVKKDFAEGQRLGVNGTPTLYVNGKPVIGAQPFSVFQEAIEEALGN</sequence>
<proteinExistence type="inferred from homology"/>
<evidence type="ECO:0000256" key="3">
    <source>
        <dbReference type="ARBA" id="ARBA00023002"/>
    </source>
</evidence>
<keyword evidence="5" id="KW-0676">Redox-active center</keyword>
<dbReference type="Proteomes" id="UP000178404">
    <property type="component" value="Unassembled WGS sequence"/>
</dbReference>
<dbReference type="InterPro" id="IPR013766">
    <property type="entry name" value="Thioredoxin_domain"/>
</dbReference>
<accession>A0A1G2U146</accession>
<evidence type="ECO:0000259" key="6">
    <source>
        <dbReference type="PROSITE" id="PS51352"/>
    </source>
</evidence>
<evidence type="ECO:0000313" key="7">
    <source>
        <dbReference type="EMBL" id="OHB02640.1"/>
    </source>
</evidence>
<feature type="domain" description="Thioredoxin" evidence="6">
    <location>
        <begin position="19"/>
        <end position="234"/>
    </location>
</feature>
<name>A0A1G2U146_9BACT</name>
<dbReference type="InterPro" id="IPR012336">
    <property type="entry name" value="Thioredoxin-like_fold"/>
</dbReference>
<evidence type="ECO:0000313" key="8">
    <source>
        <dbReference type="Proteomes" id="UP000178404"/>
    </source>
</evidence>
<dbReference type="PANTHER" id="PTHR13887:SF14">
    <property type="entry name" value="DISULFIDE BOND FORMATION PROTEIN D"/>
    <property type="match status" value="1"/>
</dbReference>
<dbReference type="SUPFAM" id="SSF52833">
    <property type="entry name" value="Thioredoxin-like"/>
    <property type="match status" value="1"/>
</dbReference>
<protein>
    <recommendedName>
        <fullName evidence="6">Thioredoxin domain-containing protein</fullName>
    </recommendedName>
</protein>
<evidence type="ECO:0000256" key="1">
    <source>
        <dbReference type="ARBA" id="ARBA00005791"/>
    </source>
</evidence>
<evidence type="ECO:0000256" key="5">
    <source>
        <dbReference type="ARBA" id="ARBA00023284"/>
    </source>
</evidence>
<organism evidence="7 8">
    <name type="scientific">Candidatus Zambryskibacteria bacterium RIFCSPLOWO2_01_FULL_35_19</name>
    <dbReference type="NCBI Taxonomy" id="1802757"/>
    <lineage>
        <taxon>Bacteria</taxon>
        <taxon>Candidatus Zambryskiibacteriota</taxon>
    </lineage>
</organism>
<dbReference type="GO" id="GO:0016491">
    <property type="term" value="F:oxidoreductase activity"/>
    <property type="evidence" value="ECO:0007669"/>
    <property type="project" value="UniProtKB-KW"/>
</dbReference>
<dbReference type="Pfam" id="PF13462">
    <property type="entry name" value="Thioredoxin_4"/>
    <property type="match status" value="1"/>
</dbReference>
<comment type="similarity">
    <text evidence="1">Belongs to the thioredoxin family. DsbA subfamily.</text>
</comment>
<keyword evidence="4" id="KW-1015">Disulfide bond</keyword>
<dbReference type="AlphaFoldDB" id="A0A1G2U146"/>
<gene>
    <name evidence="7" type="ORF">A3A90_01780</name>
</gene>
<dbReference type="PROSITE" id="PS51352">
    <property type="entry name" value="THIOREDOXIN_2"/>
    <property type="match status" value="1"/>
</dbReference>
<dbReference type="InterPro" id="IPR036249">
    <property type="entry name" value="Thioredoxin-like_sf"/>
</dbReference>
<evidence type="ECO:0000256" key="4">
    <source>
        <dbReference type="ARBA" id="ARBA00023157"/>
    </source>
</evidence>
<keyword evidence="3" id="KW-0560">Oxidoreductase</keyword>
<reference evidence="7 8" key="1">
    <citation type="journal article" date="2016" name="Nat. Commun.">
        <title>Thousands of microbial genomes shed light on interconnected biogeochemical processes in an aquifer system.</title>
        <authorList>
            <person name="Anantharaman K."/>
            <person name="Brown C.T."/>
            <person name="Hug L.A."/>
            <person name="Sharon I."/>
            <person name="Castelle C.J."/>
            <person name="Probst A.J."/>
            <person name="Thomas B.C."/>
            <person name="Singh A."/>
            <person name="Wilkins M.J."/>
            <person name="Karaoz U."/>
            <person name="Brodie E.L."/>
            <person name="Williams K.H."/>
            <person name="Hubbard S.S."/>
            <person name="Banfield J.F."/>
        </authorList>
    </citation>
    <scope>NUCLEOTIDE SEQUENCE [LARGE SCALE GENOMIC DNA]</scope>
</reference>